<keyword evidence="7" id="KW-0333">Golgi apparatus</keyword>
<name>A0A8C5QLS7_9ANUR</name>
<evidence type="ECO:0000256" key="6">
    <source>
        <dbReference type="ARBA" id="ARBA00022989"/>
    </source>
</evidence>
<dbReference type="GeneTree" id="ENSGT00940000162986"/>
<keyword evidence="6" id="KW-1133">Transmembrane helix</keyword>
<evidence type="ECO:0000256" key="10">
    <source>
        <dbReference type="ARBA" id="ARBA00023277"/>
    </source>
</evidence>
<accession>A0A8C5QLS7</accession>
<organism evidence="13 14">
    <name type="scientific">Leptobrachium leishanense</name>
    <name type="common">Leishan spiny toad</name>
    <dbReference type="NCBI Taxonomy" id="445787"/>
    <lineage>
        <taxon>Eukaryota</taxon>
        <taxon>Metazoa</taxon>
        <taxon>Chordata</taxon>
        <taxon>Craniata</taxon>
        <taxon>Vertebrata</taxon>
        <taxon>Euteleostomi</taxon>
        <taxon>Amphibia</taxon>
        <taxon>Batrachia</taxon>
        <taxon>Anura</taxon>
        <taxon>Pelobatoidea</taxon>
        <taxon>Megophryidae</taxon>
        <taxon>Leptobrachium</taxon>
    </lineage>
</organism>
<dbReference type="EC" id="2.8.2.-" evidence="11"/>
<keyword evidence="14" id="KW-1185">Reference proteome</keyword>
<dbReference type="PANTHER" id="PTHR10704:SF72">
    <property type="entry name" value="SULFOTRANSFERASE"/>
    <property type="match status" value="1"/>
</dbReference>
<dbReference type="PIRSF" id="PIRSF005883">
    <property type="entry name" value="Carbohydrate_sulfotransferase"/>
    <property type="match status" value="1"/>
</dbReference>
<dbReference type="GO" id="GO:0000139">
    <property type="term" value="C:Golgi membrane"/>
    <property type="evidence" value="ECO:0007669"/>
    <property type="project" value="UniProtKB-SubCell"/>
</dbReference>
<evidence type="ECO:0000256" key="11">
    <source>
        <dbReference type="RuleBase" id="RU361155"/>
    </source>
</evidence>
<keyword evidence="5" id="KW-0735">Signal-anchor</keyword>
<evidence type="ECO:0000256" key="3">
    <source>
        <dbReference type="ARBA" id="ARBA00022679"/>
    </source>
</evidence>
<dbReference type="InterPro" id="IPR016469">
    <property type="entry name" value="Carbohydrate_sulfotransferase"/>
</dbReference>
<evidence type="ECO:0000256" key="1">
    <source>
        <dbReference type="ARBA" id="ARBA00004323"/>
    </source>
</evidence>
<evidence type="ECO:0000256" key="4">
    <source>
        <dbReference type="ARBA" id="ARBA00022692"/>
    </source>
</evidence>
<evidence type="ECO:0000256" key="9">
    <source>
        <dbReference type="ARBA" id="ARBA00023180"/>
    </source>
</evidence>
<keyword evidence="3 11" id="KW-0808">Transferase</keyword>
<dbReference type="GO" id="GO:0006044">
    <property type="term" value="P:N-acetylglucosamine metabolic process"/>
    <property type="evidence" value="ECO:0007669"/>
    <property type="project" value="TreeGrafter"/>
</dbReference>
<dbReference type="Pfam" id="PF00685">
    <property type="entry name" value="Sulfotransfer_1"/>
    <property type="match status" value="1"/>
</dbReference>
<evidence type="ECO:0000256" key="7">
    <source>
        <dbReference type="ARBA" id="ARBA00023034"/>
    </source>
</evidence>
<dbReference type="GO" id="GO:0001517">
    <property type="term" value="F:N-acetylglucosamine 6-O-sulfotransferase activity"/>
    <property type="evidence" value="ECO:0007669"/>
    <property type="project" value="UniProtKB-ARBA"/>
</dbReference>
<dbReference type="Gene3D" id="3.40.50.300">
    <property type="entry name" value="P-loop containing nucleotide triphosphate hydrolases"/>
    <property type="match status" value="1"/>
</dbReference>
<sequence>MKVVKFSIRRWLVIVLATAQAAALFCLVSRLHNESYEIQEQKKERTHVLILSSWRSGSSFTGQIFSQHPDVFYLMEPAWHVWTTMYQNSAKVLSMSVRDLIRSVFLCDMSVFDAYMPSNKTKADLFQWDASRALCSPPACKNFKREDIIPQKSCRILCGKYPFDTVQDTCKTYSHVVLKEVRFFDLKTLYPLLSDPSLNLRILHLVRDPRGVFSSRLKRTELSRDSEIIMGGTQVKQNADREYKVMEEICRSQAEIYQMATQTPYGDLGRRYLMVRYEDIVNDPIVKAGQMYQFANLDFAPRLKTWIHNITHGKGQGDSFIITSRDAQNVSKAWREDLPFKTIQRVQTICAKAMDVFGYQHLAREADQKDSSLDVLLPRSEEPTVAH</sequence>
<dbReference type="FunFam" id="3.40.50.300:FF:000703">
    <property type="entry name" value="Sulfotransferase"/>
    <property type="match status" value="1"/>
</dbReference>
<comment type="subcellular location">
    <subcellularLocation>
        <location evidence="1">Golgi apparatus membrane</location>
        <topology evidence="1">Single-pass type II membrane protein</topology>
    </subcellularLocation>
</comment>
<proteinExistence type="inferred from homology"/>
<dbReference type="AlphaFoldDB" id="A0A8C5QLS7"/>
<protein>
    <recommendedName>
        <fullName evidence="11">Sulfotransferase</fullName>
        <ecNumber evidence="11">2.8.2.-</ecNumber>
    </recommendedName>
</protein>
<keyword evidence="9" id="KW-0325">Glycoprotein</keyword>
<comment type="similarity">
    <text evidence="2">Belongs to the sulfotransferase 1 family. Gal/GlcNAc/GalNAc subfamily.</text>
</comment>
<dbReference type="InterPro" id="IPR000863">
    <property type="entry name" value="Sulfotransferase_dom"/>
</dbReference>
<dbReference type="PANTHER" id="PTHR10704">
    <property type="entry name" value="CARBOHYDRATE SULFOTRANSFERASE"/>
    <property type="match status" value="1"/>
</dbReference>
<evidence type="ECO:0000256" key="5">
    <source>
        <dbReference type="ARBA" id="ARBA00022968"/>
    </source>
</evidence>
<feature type="domain" description="Sulfotransferase" evidence="12">
    <location>
        <begin position="46"/>
        <end position="356"/>
    </location>
</feature>
<dbReference type="Ensembl" id="ENSLLET00000039829.1">
    <property type="protein sequence ID" value="ENSLLEP00000038320.1"/>
    <property type="gene ID" value="ENSLLEG00000024310.1"/>
</dbReference>
<evidence type="ECO:0000256" key="8">
    <source>
        <dbReference type="ARBA" id="ARBA00023136"/>
    </source>
</evidence>
<dbReference type="GO" id="GO:0005975">
    <property type="term" value="P:carbohydrate metabolic process"/>
    <property type="evidence" value="ECO:0007669"/>
    <property type="project" value="InterPro"/>
</dbReference>
<dbReference type="SUPFAM" id="SSF52540">
    <property type="entry name" value="P-loop containing nucleoside triphosphate hydrolases"/>
    <property type="match status" value="1"/>
</dbReference>
<evidence type="ECO:0000256" key="2">
    <source>
        <dbReference type="ARBA" id="ARBA00005530"/>
    </source>
</evidence>
<keyword evidence="10" id="KW-0119">Carbohydrate metabolism</keyword>
<dbReference type="InterPro" id="IPR051135">
    <property type="entry name" value="Gal/GlcNAc/GalNAc_ST"/>
</dbReference>
<dbReference type="GO" id="GO:0006790">
    <property type="term" value="P:sulfur compound metabolic process"/>
    <property type="evidence" value="ECO:0007669"/>
    <property type="project" value="TreeGrafter"/>
</dbReference>
<keyword evidence="8" id="KW-0472">Membrane</keyword>
<evidence type="ECO:0000313" key="14">
    <source>
        <dbReference type="Proteomes" id="UP000694569"/>
    </source>
</evidence>
<dbReference type="Proteomes" id="UP000694569">
    <property type="component" value="Unplaced"/>
</dbReference>
<dbReference type="InterPro" id="IPR027417">
    <property type="entry name" value="P-loop_NTPase"/>
</dbReference>
<evidence type="ECO:0000313" key="13">
    <source>
        <dbReference type="Ensembl" id="ENSLLEP00000038320.1"/>
    </source>
</evidence>
<evidence type="ECO:0000259" key="12">
    <source>
        <dbReference type="Pfam" id="PF00685"/>
    </source>
</evidence>
<reference evidence="13" key="1">
    <citation type="submission" date="2025-08" db="UniProtKB">
        <authorList>
            <consortium name="Ensembl"/>
        </authorList>
    </citation>
    <scope>IDENTIFICATION</scope>
</reference>
<keyword evidence="4" id="KW-0812">Transmembrane</keyword>
<reference evidence="13" key="2">
    <citation type="submission" date="2025-09" db="UniProtKB">
        <authorList>
            <consortium name="Ensembl"/>
        </authorList>
    </citation>
    <scope>IDENTIFICATION</scope>
</reference>
<dbReference type="OrthoDB" id="6138663at2759"/>